<evidence type="ECO:0000256" key="10">
    <source>
        <dbReference type="ARBA" id="ARBA00023065"/>
    </source>
</evidence>
<dbReference type="GO" id="GO:0015297">
    <property type="term" value="F:antiporter activity"/>
    <property type="evidence" value="ECO:0007669"/>
    <property type="project" value="UniProtKB-KW"/>
</dbReference>
<dbReference type="GO" id="GO:0005886">
    <property type="term" value="C:plasma membrane"/>
    <property type="evidence" value="ECO:0007669"/>
    <property type="project" value="UniProtKB-SubCell"/>
</dbReference>
<evidence type="ECO:0000256" key="1">
    <source>
        <dbReference type="ARBA" id="ARBA00003408"/>
    </source>
</evidence>
<feature type="transmembrane region" description="Helical" evidence="13">
    <location>
        <begin position="319"/>
        <end position="340"/>
    </location>
</feature>
<keyword evidence="5" id="KW-0813">Transport</keyword>
<keyword evidence="7" id="KW-1003">Cell membrane</keyword>
<comment type="function">
    <text evidence="1">Multidrug efflux pump.</text>
</comment>
<feature type="transmembrane region" description="Helical" evidence="13">
    <location>
        <begin position="60"/>
        <end position="82"/>
    </location>
</feature>
<comment type="similarity">
    <text evidence="3">Belongs to the multi antimicrobial extrusion (MATE) (TC 2.A.66.1) family.</text>
</comment>
<evidence type="ECO:0000313" key="15">
    <source>
        <dbReference type="Proteomes" id="UP000076490"/>
    </source>
</evidence>
<feature type="transmembrane region" description="Helical" evidence="13">
    <location>
        <begin position="421"/>
        <end position="441"/>
    </location>
</feature>
<dbReference type="Pfam" id="PF01554">
    <property type="entry name" value="MatE"/>
    <property type="match status" value="2"/>
</dbReference>
<evidence type="ECO:0000256" key="13">
    <source>
        <dbReference type="SAM" id="Phobius"/>
    </source>
</evidence>
<feature type="transmembrane region" description="Helical" evidence="13">
    <location>
        <begin position="162"/>
        <end position="182"/>
    </location>
</feature>
<evidence type="ECO:0000256" key="4">
    <source>
        <dbReference type="ARBA" id="ARBA00020268"/>
    </source>
</evidence>
<keyword evidence="10" id="KW-0406">Ion transport</keyword>
<accession>A0A161RA34</accession>
<feature type="transmembrane region" description="Helical" evidence="13">
    <location>
        <begin position="352"/>
        <end position="369"/>
    </location>
</feature>
<feature type="transmembrane region" description="Helical" evidence="13">
    <location>
        <begin position="129"/>
        <end position="150"/>
    </location>
</feature>
<evidence type="ECO:0000256" key="5">
    <source>
        <dbReference type="ARBA" id="ARBA00022448"/>
    </source>
</evidence>
<feature type="transmembrane region" description="Helical" evidence="13">
    <location>
        <begin position="194"/>
        <end position="215"/>
    </location>
</feature>
<reference evidence="14 15" key="1">
    <citation type="submission" date="2016-01" db="EMBL/GenBank/DDBJ databases">
        <title>Whole genome sequencing of Bhargavaea cecembensis T14.</title>
        <authorList>
            <person name="Hong K.W."/>
        </authorList>
    </citation>
    <scope>NUCLEOTIDE SEQUENCE [LARGE SCALE GENOMIC DNA]</scope>
    <source>
        <strain evidence="14 15">T14</strain>
    </source>
</reference>
<evidence type="ECO:0000256" key="11">
    <source>
        <dbReference type="ARBA" id="ARBA00023136"/>
    </source>
</evidence>
<dbReference type="InterPro" id="IPR050222">
    <property type="entry name" value="MATE_MdtK"/>
</dbReference>
<evidence type="ECO:0000256" key="6">
    <source>
        <dbReference type="ARBA" id="ARBA00022449"/>
    </source>
</evidence>
<dbReference type="PANTHER" id="PTHR43298:SF2">
    <property type="entry name" value="FMN_FAD EXPORTER YEEO-RELATED"/>
    <property type="match status" value="1"/>
</dbReference>
<dbReference type="Proteomes" id="UP000076490">
    <property type="component" value="Unassembled WGS sequence"/>
</dbReference>
<evidence type="ECO:0000256" key="2">
    <source>
        <dbReference type="ARBA" id="ARBA00004651"/>
    </source>
</evidence>
<keyword evidence="8 13" id="KW-0812">Transmembrane</keyword>
<proteinExistence type="inferred from homology"/>
<dbReference type="PANTHER" id="PTHR43298">
    <property type="entry name" value="MULTIDRUG RESISTANCE PROTEIN NORM-RELATED"/>
    <property type="match status" value="1"/>
</dbReference>
<evidence type="ECO:0000256" key="7">
    <source>
        <dbReference type="ARBA" id="ARBA00022475"/>
    </source>
</evidence>
<dbReference type="InterPro" id="IPR048279">
    <property type="entry name" value="MdtK-like"/>
</dbReference>
<dbReference type="GO" id="GO:0042910">
    <property type="term" value="F:xenobiotic transmembrane transporter activity"/>
    <property type="evidence" value="ECO:0007669"/>
    <property type="project" value="InterPro"/>
</dbReference>
<dbReference type="AlphaFoldDB" id="A0A161RA34"/>
<dbReference type="CDD" id="cd13131">
    <property type="entry name" value="MATE_NorM_like"/>
    <property type="match status" value="1"/>
</dbReference>
<feature type="transmembrane region" description="Helical" evidence="13">
    <location>
        <begin position="389"/>
        <end position="409"/>
    </location>
</feature>
<evidence type="ECO:0000256" key="8">
    <source>
        <dbReference type="ARBA" id="ARBA00022692"/>
    </source>
</evidence>
<feature type="transmembrane region" description="Helical" evidence="13">
    <location>
        <begin position="94"/>
        <end position="117"/>
    </location>
</feature>
<keyword evidence="9 13" id="KW-1133">Transmembrane helix</keyword>
<dbReference type="RefSeq" id="WP_063178588.1">
    <property type="nucleotide sequence ID" value="NZ_LQNT01000001.1"/>
</dbReference>
<dbReference type="EMBL" id="LQNT01000001">
    <property type="protein sequence ID" value="KZE40215.1"/>
    <property type="molecule type" value="Genomic_DNA"/>
</dbReference>
<dbReference type="GO" id="GO:0006811">
    <property type="term" value="P:monoatomic ion transport"/>
    <property type="evidence" value="ECO:0007669"/>
    <property type="project" value="UniProtKB-KW"/>
</dbReference>
<comment type="caution">
    <text evidence="14">The sequence shown here is derived from an EMBL/GenBank/DDBJ whole genome shotgun (WGS) entry which is preliminary data.</text>
</comment>
<sequence>METRRPLSLKAGIMAKVVGPILVTQVAMYLMTFFDILMTGRYDSEHLAGVTIGSSFWNPVYTGLAGILISVTPIVAQAVGAGRKEDARPTVQQGLYISVALSAVVFVLLQVVIRYGLGQMPLEAQVQQVSAGYLTAMSAGLVPLFAYTVIRSFIDALGATRVTMIITLLSAPVNILLNWLFIFGKAGFPELGGVGAGVASAITYWVILAIAVFVTHSKRPFQPFRLYGGWERISIPRWKEIVVLGVPIGISIFTETSIFAVVTLFMSGYSTETISAHQIALNFTSLLYMIPLSLSMGATILVGHEVGAGRWKEAKEYSWLGVGMAIVFSLISIFILVTFRDGIASLYTQDEAIIRLAVQFFIFAAFFQLSDAVQAPVQGALRGYKDVNVTFIMAIISYWVIGLPVGYLIANQTDLGPFGYWIGLITGLTAGAITLSVRLLLIQRKKQKLPAPN</sequence>
<feature type="transmembrane region" description="Helical" evidence="13">
    <location>
        <begin position="286"/>
        <end position="307"/>
    </location>
</feature>
<evidence type="ECO:0000256" key="3">
    <source>
        <dbReference type="ARBA" id="ARBA00010199"/>
    </source>
</evidence>
<organism evidence="14 15">
    <name type="scientific">Bhargavaea cecembensis</name>
    <dbReference type="NCBI Taxonomy" id="394098"/>
    <lineage>
        <taxon>Bacteria</taxon>
        <taxon>Bacillati</taxon>
        <taxon>Bacillota</taxon>
        <taxon>Bacilli</taxon>
        <taxon>Bacillales</taxon>
        <taxon>Caryophanaceae</taxon>
        <taxon>Bhargavaea</taxon>
    </lineage>
</organism>
<dbReference type="OrthoDB" id="9780160at2"/>
<evidence type="ECO:0000256" key="9">
    <source>
        <dbReference type="ARBA" id="ARBA00022989"/>
    </source>
</evidence>
<comment type="subcellular location">
    <subcellularLocation>
        <location evidence="2">Cell membrane</location>
        <topology evidence="2">Multi-pass membrane protein</topology>
    </subcellularLocation>
</comment>
<name>A0A161RA34_9BACL</name>
<evidence type="ECO:0000313" key="14">
    <source>
        <dbReference type="EMBL" id="KZE40215.1"/>
    </source>
</evidence>
<gene>
    <name evidence="14" type="ORF">AV656_02800</name>
</gene>
<dbReference type="PIRSF" id="PIRSF006603">
    <property type="entry name" value="DinF"/>
    <property type="match status" value="1"/>
</dbReference>
<dbReference type="InterPro" id="IPR002528">
    <property type="entry name" value="MATE_fam"/>
</dbReference>
<feature type="transmembrane region" description="Helical" evidence="13">
    <location>
        <begin position="21"/>
        <end position="40"/>
    </location>
</feature>
<keyword evidence="6" id="KW-0050">Antiport</keyword>
<feature type="transmembrane region" description="Helical" evidence="13">
    <location>
        <begin position="241"/>
        <end position="266"/>
    </location>
</feature>
<keyword evidence="11 13" id="KW-0472">Membrane</keyword>
<dbReference type="NCBIfam" id="TIGR00797">
    <property type="entry name" value="matE"/>
    <property type="match status" value="1"/>
</dbReference>
<evidence type="ECO:0000256" key="12">
    <source>
        <dbReference type="ARBA" id="ARBA00031636"/>
    </source>
</evidence>
<protein>
    <recommendedName>
        <fullName evidence="4">Probable multidrug resistance protein NorM</fullName>
    </recommendedName>
    <alternativeName>
        <fullName evidence="12">Multidrug-efflux transporter</fullName>
    </alternativeName>
</protein>